<dbReference type="SMART" id="SM00360">
    <property type="entry name" value="RRM"/>
    <property type="match status" value="1"/>
</dbReference>
<organism evidence="8">
    <name type="scientific">Polytomella parva</name>
    <dbReference type="NCBI Taxonomy" id="51329"/>
    <lineage>
        <taxon>Eukaryota</taxon>
        <taxon>Viridiplantae</taxon>
        <taxon>Chlorophyta</taxon>
        <taxon>core chlorophytes</taxon>
        <taxon>Chlorophyceae</taxon>
        <taxon>CS clade</taxon>
        <taxon>Chlamydomonadales</taxon>
        <taxon>Chlamydomonadaceae</taxon>
        <taxon>Polytomella</taxon>
    </lineage>
</organism>
<evidence type="ECO:0000256" key="6">
    <source>
        <dbReference type="SAM" id="MobiDB-lite"/>
    </source>
</evidence>
<dbReference type="EMBL" id="HBFM01027443">
    <property type="protein sequence ID" value="CAD8785326.1"/>
    <property type="molecule type" value="Transcribed_RNA"/>
</dbReference>
<dbReference type="InterPro" id="IPR039119">
    <property type="entry name" value="ABT1/Esf2"/>
</dbReference>
<sequence>MADEDDILGNEDPIPLPDDDASPASKPEPKKIKKVINKKKLKRITEDMNRRGIIYISRIPPHMKPMKLKHLLSQYGEVERVYCAPEDSRLRMQRKREKGSNTGKNFTEGWVEFLDKNQARDVAERLNGNPIGGRKRNAFYYDLWCMKYLKGFKWDHLTEEVNYQKAVREQKLVVEIANAKRERDFYLQKVDQAKANAAINDRRAAKAKKEDK</sequence>
<keyword evidence="4" id="KW-0539">Nucleus</keyword>
<dbReference type="GO" id="GO:0000447">
    <property type="term" value="P:endonucleolytic cleavage in ITS1 to separate SSU-rRNA from 5.8S rRNA and LSU-rRNA from tricistronic rRNA transcript (SSU-rRNA, 5.8S rRNA, LSU-rRNA)"/>
    <property type="evidence" value="ECO:0007669"/>
    <property type="project" value="TreeGrafter"/>
</dbReference>
<comment type="subcellular location">
    <subcellularLocation>
        <location evidence="1">Nucleus</location>
        <location evidence="1">Nucleolus</location>
    </subcellularLocation>
</comment>
<evidence type="ECO:0000256" key="4">
    <source>
        <dbReference type="ARBA" id="ARBA00023242"/>
    </source>
</evidence>
<dbReference type="GO" id="GO:0000472">
    <property type="term" value="P:endonucleolytic cleavage to generate mature 5'-end of SSU-rRNA from (SSU-rRNA, 5.8S rRNA, LSU-rRNA)"/>
    <property type="evidence" value="ECO:0007669"/>
    <property type="project" value="TreeGrafter"/>
</dbReference>
<comment type="similarity">
    <text evidence="2">Belongs to the ESF2/ABP1 family.</text>
</comment>
<dbReference type="InterPro" id="IPR034353">
    <property type="entry name" value="ABT1/ESF2_RRM"/>
</dbReference>
<dbReference type="PANTHER" id="PTHR12311:SF7">
    <property type="entry name" value="ACTIVATOR OF BASAL TRANSCRIPTION 1"/>
    <property type="match status" value="1"/>
</dbReference>
<dbReference type="GO" id="GO:0000480">
    <property type="term" value="P:endonucleolytic cleavage in 5'-ETS of tricistronic rRNA transcript (SSU-rRNA, 5.8S rRNA, LSU-rRNA)"/>
    <property type="evidence" value="ECO:0007669"/>
    <property type="project" value="TreeGrafter"/>
</dbReference>
<proteinExistence type="inferred from homology"/>
<dbReference type="InterPro" id="IPR035979">
    <property type="entry name" value="RBD_domain_sf"/>
</dbReference>
<gene>
    <name evidence="8" type="ORF">PPAR00522_LOCUS17749</name>
</gene>
<dbReference type="InterPro" id="IPR012677">
    <property type="entry name" value="Nucleotide-bd_a/b_plait_sf"/>
</dbReference>
<dbReference type="PROSITE" id="PS50102">
    <property type="entry name" value="RRM"/>
    <property type="match status" value="1"/>
</dbReference>
<dbReference type="GO" id="GO:0034462">
    <property type="term" value="P:small-subunit processome assembly"/>
    <property type="evidence" value="ECO:0007669"/>
    <property type="project" value="TreeGrafter"/>
</dbReference>
<evidence type="ECO:0000259" key="7">
    <source>
        <dbReference type="PROSITE" id="PS50102"/>
    </source>
</evidence>
<dbReference type="CDD" id="cd12263">
    <property type="entry name" value="RRM_ABT1_like"/>
    <property type="match status" value="1"/>
</dbReference>
<name>A0A7S0VBQ3_9CHLO</name>
<dbReference type="SUPFAM" id="SSF54928">
    <property type="entry name" value="RNA-binding domain, RBD"/>
    <property type="match status" value="1"/>
</dbReference>
<feature type="domain" description="RRM" evidence="7">
    <location>
        <begin position="52"/>
        <end position="135"/>
    </location>
</feature>
<evidence type="ECO:0000256" key="2">
    <source>
        <dbReference type="ARBA" id="ARBA00005819"/>
    </source>
</evidence>
<dbReference type="InterPro" id="IPR000504">
    <property type="entry name" value="RRM_dom"/>
</dbReference>
<dbReference type="Gene3D" id="3.30.70.330">
    <property type="match status" value="1"/>
</dbReference>
<accession>A0A7S0VBQ3</accession>
<dbReference type="GO" id="GO:0003723">
    <property type="term" value="F:RNA binding"/>
    <property type="evidence" value="ECO:0007669"/>
    <property type="project" value="UniProtKB-UniRule"/>
</dbReference>
<evidence type="ECO:0000256" key="5">
    <source>
        <dbReference type="PROSITE-ProRule" id="PRU00176"/>
    </source>
</evidence>
<reference evidence="8" key="1">
    <citation type="submission" date="2021-01" db="EMBL/GenBank/DDBJ databases">
        <authorList>
            <person name="Corre E."/>
            <person name="Pelletier E."/>
            <person name="Niang G."/>
            <person name="Scheremetjew M."/>
            <person name="Finn R."/>
            <person name="Kale V."/>
            <person name="Holt S."/>
            <person name="Cochrane G."/>
            <person name="Meng A."/>
            <person name="Brown T."/>
            <person name="Cohen L."/>
        </authorList>
    </citation>
    <scope>NUCLEOTIDE SEQUENCE</scope>
    <source>
        <strain evidence="8">SAG 63-3</strain>
    </source>
</reference>
<protein>
    <recommendedName>
        <fullName evidence="7">RRM domain-containing protein</fullName>
    </recommendedName>
</protein>
<evidence type="ECO:0000313" key="8">
    <source>
        <dbReference type="EMBL" id="CAD8785326.1"/>
    </source>
</evidence>
<dbReference type="GO" id="GO:0005730">
    <property type="term" value="C:nucleolus"/>
    <property type="evidence" value="ECO:0007669"/>
    <property type="project" value="UniProtKB-SubCell"/>
</dbReference>
<dbReference type="Pfam" id="PF00076">
    <property type="entry name" value="RRM_1"/>
    <property type="match status" value="1"/>
</dbReference>
<dbReference type="AlphaFoldDB" id="A0A7S0VBQ3"/>
<dbReference type="PANTHER" id="PTHR12311">
    <property type="entry name" value="ACTIVATOR OF BASAL TRANSCRIPTION 1"/>
    <property type="match status" value="1"/>
</dbReference>
<evidence type="ECO:0000256" key="3">
    <source>
        <dbReference type="ARBA" id="ARBA00022884"/>
    </source>
</evidence>
<evidence type="ECO:0000256" key="1">
    <source>
        <dbReference type="ARBA" id="ARBA00004604"/>
    </source>
</evidence>
<feature type="region of interest" description="Disordered" evidence="6">
    <location>
        <begin position="1"/>
        <end position="34"/>
    </location>
</feature>
<keyword evidence="3 5" id="KW-0694">RNA-binding</keyword>